<feature type="compositionally biased region" description="Basic and acidic residues" evidence="1">
    <location>
        <begin position="39"/>
        <end position="53"/>
    </location>
</feature>
<feature type="region of interest" description="Disordered" evidence="1">
    <location>
        <begin position="326"/>
        <end position="352"/>
    </location>
</feature>
<dbReference type="AlphaFoldDB" id="A0A3N2AUP1"/>
<name>A0A3N2AUP1_9MICO</name>
<reference evidence="3 4" key="1">
    <citation type="submission" date="2018-11" db="EMBL/GenBank/DDBJ databases">
        <title>Sequencing the genomes of 1000 actinobacteria strains.</title>
        <authorList>
            <person name="Klenk H.-P."/>
        </authorList>
    </citation>
    <scope>NUCLEOTIDE SEQUENCE [LARGE SCALE GENOMIC DNA]</scope>
    <source>
        <strain evidence="3 4">DSM 9580</strain>
    </source>
</reference>
<dbReference type="RefSeq" id="WP_123697706.1">
    <property type="nucleotide sequence ID" value="NZ_RKHJ01000001.1"/>
</dbReference>
<dbReference type="Proteomes" id="UP000275456">
    <property type="component" value="Unassembled WGS sequence"/>
</dbReference>
<feature type="transmembrane region" description="Helical" evidence="2">
    <location>
        <begin position="381"/>
        <end position="405"/>
    </location>
</feature>
<feature type="compositionally biased region" description="Low complexity" evidence="1">
    <location>
        <begin position="172"/>
        <end position="186"/>
    </location>
</feature>
<feature type="compositionally biased region" description="Acidic residues" evidence="1">
    <location>
        <begin position="79"/>
        <end position="107"/>
    </location>
</feature>
<organism evidence="3 4">
    <name type="scientific">Agrococcus jenensis</name>
    <dbReference type="NCBI Taxonomy" id="46353"/>
    <lineage>
        <taxon>Bacteria</taxon>
        <taxon>Bacillati</taxon>
        <taxon>Actinomycetota</taxon>
        <taxon>Actinomycetes</taxon>
        <taxon>Micrococcales</taxon>
        <taxon>Microbacteriaceae</taxon>
        <taxon>Agrococcus</taxon>
    </lineage>
</organism>
<keyword evidence="4" id="KW-1185">Reference proteome</keyword>
<proteinExistence type="predicted"/>
<feature type="compositionally biased region" description="Basic and acidic residues" evidence="1">
    <location>
        <begin position="14"/>
        <end position="23"/>
    </location>
</feature>
<accession>A0A3N2AUP1</accession>
<sequence length="410" mass="42763">MTDANEGRPLTRRQLRELERAAELARTGEAPPVPDEEPEHSAPSDAPAHEGRHSAPSVPAAPDEVQSLDDAAPALEPVDAVDAEPVDTEPVEAEPVEAEPIEPEPAVEPERPASPVGRFFGRRKAKVEEPVREEPVREEPVLEATVAMDRIEPDEVDELDVIEAEIAPEPKASVPAPSSARRSAVPVDDVQGLDTVDDAEVDGLEIDEVIVELPRVSSRRVAESTPAELEDHRAAAEAEELIQTGPTRGQSQRLPVIVNVVSDTSEHHIADLREQGVAGTGGSSASSITANALVLPAGSDAPDFQLEGADGLLVTGSIDVPEGFASSGRGSASIDGSDVDADVADGEVSSPEAAPVRASKAVSSYANARVQIAPQKQRSTVWPIAIGVGAGGFAVAVAGFLALALTQGWL</sequence>
<evidence type="ECO:0000256" key="1">
    <source>
        <dbReference type="SAM" id="MobiDB-lite"/>
    </source>
</evidence>
<comment type="caution">
    <text evidence="3">The sequence shown here is derived from an EMBL/GenBank/DDBJ whole genome shotgun (WGS) entry which is preliminary data.</text>
</comment>
<protein>
    <submittedName>
        <fullName evidence="3">Uncharacterized protein</fullName>
    </submittedName>
</protein>
<evidence type="ECO:0000256" key="2">
    <source>
        <dbReference type="SAM" id="Phobius"/>
    </source>
</evidence>
<evidence type="ECO:0000313" key="4">
    <source>
        <dbReference type="Proteomes" id="UP000275456"/>
    </source>
</evidence>
<dbReference type="OrthoDB" id="5108762at2"/>
<feature type="region of interest" description="Disordered" evidence="1">
    <location>
        <begin position="167"/>
        <end position="186"/>
    </location>
</feature>
<feature type="region of interest" description="Disordered" evidence="1">
    <location>
        <begin position="1"/>
        <end position="155"/>
    </location>
</feature>
<evidence type="ECO:0000313" key="3">
    <source>
        <dbReference type="EMBL" id="ROR66757.1"/>
    </source>
</evidence>
<dbReference type="EMBL" id="RKHJ01000001">
    <property type="protein sequence ID" value="ROR66757.1"/>
    <property type="molecule type" value="Genomic_DNA"/>
</dbReference>
<gene>
    <name evidence="3" type="ORF">EDD26_2151</name>
</gene>
<keyword evidence="2" id="KW-0812">Transmembrane</keyword>
<feature type="compositionally biased region" description="Basic and acidic residues" evidence="1">
    <location>
        <begin position="126"/>
        <end position="140"/>
    </location>
</feature>
<keyword evidence="2" id="KW-1133">Transmembrane helix</keyword>
<keyword evidence="2" id="KW-0472">Membrane</keyword>